<organism evidence="6 7">
    <name type="scientific">Thalassolituus pacificus</name>
    <dbReference type="NCBI Taxonomy" id="2975440"/>
    <lineage>
        <taxon>Bacteria</taxon>
        <taxon>Pseudomonadati</taxon>
        <taxon>Pseudomonadota</taxon>
        <taxon>Gammaproteobacteria</taxon>
        <taxon>Oceanospirillales</taxon>
        <taxon>Oceanospirillaceae</taxon>
        <taxon>Thalassolituus</taxon>
    </lineage>
</organism>
<dbReference type="EMBL" id="JAOANI010000015">
    <property type="protein sequence ID" value="MCT7358848.1"/>
    <property type="molecule type" value="Genomic_DNA"/>
</dbReference>
<evidence type="ECO:0000259" key="4">
    <source>
        <dbReference type="PROSITE" id="PS50042"/>
    </source>
</evidence>
<keyword evidence="3" id="KW-0804">Transcription</keyword>
<gene>
    <name evidence="6" type="ORF">NYR02_07450</name>
</gene>
<keyword evidence="7" id="KW-1185">Reference proteome</keyword>
<dbReference type="AlphaFoldDB" id="A0A9X3ASD5"/>
<evidence type="ECO:0000313" key="7">
    <source>
        <dbReference type="Proteomes" id="UP001147830"/>
    </source>
</evidence>
<feature type="domain" description="Cyclic nucleotide-binding" evidence="4">
    <location>
        <begin position="9"/>
        <end position="130"/>
    </location>
</feature>
<dbReference type="GO" id="GO:0003700">
    <property type="term" value="F:DNA-binding transcription factor activity"/>
    <property type="evidence" value="ECO:0007669"/>
    <property type="project" value="TreeGrafter"/>
</dbReference>
<dbReference type="InterPro" id="IPR014710">
    <property type="entry name" value="RmlC-like_jellyroll"/>
</dbReference>
<dbReference type="PANTHER" id="PTHR24567">
    <property type="entry name" value="CRP FAMILY TRANSCRIPTIONAL REGULATORY PROTEIN"/>
    <property type="match status" value="1"/>
</dbReference>
<sequence length="240" mass="26955">MSSLSSNKLFSVLSHQEILQLSHGASTLTYSKGEHLFCQNDILNHYYFLESGHVRLYRLGYDGQEKVFREITAGMVFAETVAFAPGRVAPLNALMVKKSRVTALDSHRLAELYEKSSTLAVTLIAFMAENLSLAVNRIDQLTVNKATQRLVLYLADLYQLQGSQWLILPYSQSILARQLNIEPETLSRLLTKFRRNNLISVNGKECVILDPQALCEEVSLPPDTFENNTSCSDSFRCCGL</sequence>
<accession>A0A9X3ASD5</accession>
<reference evidence="6" key="1">
    <citation type="journal article" date="2022" name="Front. Microbiol.">
        <title>Genome-based taxonomic rearrangement of Oceanobacter-related bacteria including the description of Thalassolituus hydrocarbonoclasticus sp. nov. and Thalassolituus pacificus sp. nov. and emended description of the genus Thalassolituus.</title>
        <authorList>
            <person name="Dong C."/>
            <person name="Wei L."/>
            <person name="Wang J."/>
            <person name="Lai Q."/>
            <person name="Huang Z."/>
            <person name="Shao Z."/>
        </authorList>
    </citation>
    <scope>NUCLEOTIDE SEQUENCE</scope>
    <source>
        <strain evidence="6">59MF3M-4</strain>
    </source>
</reference>
<dbReference type="InterPro" id="IPR012318">
    <property type="entry name" value="HTH_CRP"/>
</dbReference>
<dbReference type="GO" id="GO:0005829">
    <property type="term" value="C:cytosol"/>
    <property type="evidence" value="ECO:0007669"/>
    <property type="project" value="TreeGrafter"/>
</dbReference>
<dbReference type="InterPro" id="IPR000595">
    <property type="entry name" value="cNMP-bd_dom"/>
</dbReference>
<dbReference type="InterPro" id="IPR050397">
    <property type="entry name" value="Env_Response_Regulators"/>
</dbReference>
<dbReference type="Pfam" id="PF13545">
    <property type="entry name" value="HTH_Crp_2"/>
    <property type="match status" value="1"/>
</dbReference>
<dbReference type="PROSITE" id="PS51063">
    <property type="entry name" value="HTH_CRP_2"/>
    <property type="match status" value="1"/>
</dbReference>
<dbReference type="InterPro" id="IPR018490">
    <property type="entry name" value="cNMP-bd_dom_sf"/>
</dbReference>
<evidence type="ECO:0000313" key="6">
    <source>
        <dbReference type="EMBL" id="MCT7358848.1"/>
    </source>
</evidence>
<keyword evidence="2" id="KW-0238">DNA-binding</keyword>
<evidence type="ECO:0000259" key="5">
    <source>
        <dbReference type="PROSITE" id="PS51063"/>
    </source>
</evidence>
<dbReference type="Gene3D" id="2.60.120.10">
    <property type="entry name" value="Jelly Rolls"/>
    <property type="match status" value="1"/>
</dbReference>
<feature type="domain" description="HTH crp-type" evidence="5">
    <location>
        <begin position="144"/>
        <end position="212"/>
    </location>
</feature>
<dbReference type="GO" id="GO:0003677">
    <property type="term" value="F:DNA binding"/>
    <property type="evidence" value="ECO:0007669"/>
    <property type="project" value="UniProtKB-KW"/>
</dbReference>
<dbReference type="Gene3D" id="1.10.10.10">
    <property type="entry name" value="Winged helix-like DNA-binding domain superfamily/Winged helix DNA-binding domain"/>
    <property type="match status" value="1"/>
</dbReference>
<comment type="caution">
    <text evidence="6">The sequence shown here is derived from an EMBL/GenBank/DDBJ whole genome shotgun (WGS) entry which is preliminary data.</text>
</comment>
<evidence type="ECO:0000256" key="3">
    <source>
        <dbReference type="ARBA" id="ARBA00023163"/>
    </source>
</evidence>
<dbReference type="SUPFAM" id="SSF46785">
    <property type="entry name" value="Winged helix' DNA-binding domain"/>
    <property type="match status" value="1"/>
</dbReference>
<proteinExistence type="predicted"/>
<dbReference type="RefSeq" id="WP_260975749.1">
    <property type="nucleotide sequence ID" value="NZ_JAOANI010000015.1"/>
</dbReference>
<dbReference type="InterPro" id="IPR036388">
    <property type="entry name" value="WH-like_DNA-bd_sf"/>
</dbReference>
<dbReference type="Proteomes" id="UP001147830">
    <property type="component" value="Unassembled WGS sequence"/>
</dbReference>
<dbReference type="PANTHER" id="PTHR24567:SF26">
    <property type="entry name" value="REGULATORY PROTEIN YEIL"/>
    <property type="match status" value="1"/>
</dbReference>
<dbReference type="CDD" id="cd00038">
    <property type="entry name" value="CAP_ED"/>
    <property type="match status" value="1"/>
</dbReference>
<dbReference type="PROSITE" id="PS50042">
    <property type="entry name" value="CNMP_BINDING_3"/>
    <property type="match status" value="1"/>
</dbReference>
<dbReference type="Pfam" id="PF00027">
    <property type="entry name" value="cNMP_binding"/>
    <property type="match status" value="1"/>
</dbReference>
<dbReference type="InterPro" id="IPR036390">
    <property type="entry name" value="WH_DNA-bd_sf"/>
</dbReference>
<protein>
    <submittedName>
        <fullName evidence="6">Crp/Fnr family transcriptional regulator</fullName>
    </submittedName>
</protein>
<evidence type="ECO:0000256" key="2">
    <source>
        <dbReference type="ARBA" id="ARBA00023125"/>
    </source>
</evidence>
<dbReference type="SUPFAM" id="SSF51206">
    <property type="entry name" value="cAMP-binding domain-like"/>
    <property type="match status" value="1"/>
</dbReference>
<keyword evidence="1" id="KW-0805">Transcription regulation</keyword>
<dbReference type="SMART" id="SM00100">
    <property type="entry name" value="cNMP"/>
    <property type="match status" value="1"/>
</dbReference>
<name>A0A9X3ASD5_9GAMM</name>
<evidence type="ECO:0000256" key="1">
    <source>
        <dbReference type="ARBA" id="ARBA00023015"/>
    </source>
</evidence>
<dbReference type="SMART" id="SM00419">
    <property type="entry name" value="HTH_CRP"/>
    <property type="match status" value="1"/>
</dbReference>
<reference evidence="6" key="2">
    <citation type="submission" date="2022-08" db="EMBL/GenBank/DDBJ databases">
        <authorList>
            <person name="Dong C."/>
        </authorList>
    </citation>
    <scope>NUCLEOTIDE SEQUENCE</scope>
    <source>
        <strain evidence="6">59MF3M-4</strain>
    </source>
</reference>